<dbReference type="GeneID" id="18911770"/>
<dbReference type="RefSeq" id="XP_007402350.1">
    <property type="nucleotide sequence ID" value="XM_007402288.1"/>
</dbReference>
<keyword evidence="3" id="KW-1185">Reference proteome</keyword>
<gene>
    <name evidence="2" type="ORF">PHACADRAFT_202018</name>
</gene>
<dbReference type="AlphaFoldDB" id="K5VD85"/>
<evidence type="ECO:0000313" key="2">
    <source>
        <dbReference type="EMBL" id="EKM49098.1"/>
    </source>
</evidence>
<name>K5VD85_PHACS</name>
<evidence type="ECO:0000313" key="3">
    <source>
        <dbReference type="Proteomes" id="UP000008370"/>
    </source>
</evidence>
<organism evidence="2 3">
    <name type="scientific">Phanerochaete carnosa (strain HHB-10118-sp)</name>
    <name type="common">White-rot fungus</name>
    <name type="synonym">Peniophora carnosa</name>
    <dbReference type="NCBI Taxonomy" id="650164"/>
    <lineage>
        <taxon>Eukaryota</taxon>
        <taxon>Fungi</taxon>
        <taxon>Dikarya</taxon>
        <taxon>Basidiomycota</taxon>
        <taxon>Agaricomycotina</taxon>
        <taxon>Agaricomycetes</taxon>
        <taxon>Polyporales</taxon>
        <taxon>Phanerochaetaceae</taxon>
        <taxon>Phanerochaete</taxon>
    </lineage>
</organism>
<protein>
    <submittedName>
        <fullName evidence="2">Uncharacterized protein</fullName>
    </submittedName>
</protein>
<dbReference type="InParanoid" id="K5VD85"/>
<sequence>MKDTRRYAPTYNALADIKFSAIVQQYKGGCFKIAQFNRWLVIVMMGMADLRQVYATKNSQDDYSTSNWGTTTTDTTKDIGDVVFNNFAPTDTTHIKEQYEYHKDSSSATQHKKNSFEKGTGLTKKPGLEKNKPNKQLNYSLAYHRPDHRHHTHTINLADIAEHPAGQKPLPLSK</sequence>
<feature type="region of interest" description="Disordered" evidence="1">
    <location>
        <begin position="100"/>
        <end position="133"/>
    </location>
</feature>
<accession>K5VD85</accession>
<dbReference type="EMBL" id="JH930553">
    <property type="protein sequence ID" value="EKM49098.1"/>
    <property type="molecule type" value="Genomic_DNA"/>
</dbReference>
<dbReference type="HOGENOM" id="CLU_131649_0_0_1"/>
<proteinExistence type="predicted"/>
<evidence type="ECO:0000256" key="1">
    <source>
        <dbReference type="SAM" id="MobiDB-lite"/>
    </source>
</evidence>
<reference evidence="2 3" key="1">
    <citation type="journal article" date="2012" name="BMC Genomics">
        <title>Comparative genomics of the white-rot fungi, Phanerochaete carnosa and P. chrysosporium, to elucidate the genetic basis of the distinct wood types they colonize.</title>
        <authorList>
            <person name="Suzuki H."/>
            <person name="MacDonald J."/>
            <person name="Syed K."/>
            <person name="Salamov A."/>
            <person name="Hori C."/>
            <person name="Aerts A."/>
            <person name="Henrissat B."/>
            <person name="Wiebenga A."/>
            <person name="vanKuyk P.A."/>
            <person name="Barry K."/>
            <person name="Lindquist E."/>
            <person name="LaButti K."/>
            <person name="Lapidus A."/>
            <person name="Lucas S."/>
            <person name="Coutinho P."/>
            <person name="Gong Y."/>
            <person name="Samejima M."/>
            <person name="Mahadevan R."/>
            <person name="Abou-Zaid M."/>
            <person name="de Vries R.P."/>
            <person name="Igarashi K."/>
            <person name="Yadav J.S."/>
            <person name="Grigoriev I.V."/>
            <person name="Master E.R."/>
        </authorList>
    </citation>
    <scope>NUCLEOTIDE SEQUENCE [LARGE SCALE GENOMIC DNA]</scope>
    <source>
        <strain evidence="2 3">HHB-10118-sp</strain>
    </source>
</reference>
<dbReference type="KEGG" id="pco:PHACADRAFT_202018"/>
<dbReference type="Proteomes" id="UP000008370">
    <property type="component" value="Unassembled WGS sequence"/>
</dbReference>